<gene>
    <name evidence="1" type="ORF">J8F10_14400</name>
</gene>
<dbReference type="EMBL" id="JAGKQQ010000001">
    <property type="protein sequence ID" value="MBP3956468.1"/>
    <property type="molecule type" value="Genomic_DNA"/>
</dbReference>
<sequence length="164" mass="16658">MPLSSFNLLANNTFAFTKTVTDWADLAQGDNQVTFNLSGLDVAAWNQAYAAVLTIASAGSTTVDLKSFTNLAGESVALTKALGIVVKVEGTSGVLKITPGASNGLVWFAGATDGHVLRAGESFCQAGDPAGSGITVDATHKTMTFANTGATSIDVTVVIVGSTL</sequence>
<evidence type="ECO:0000313" key="2">
    <source>
        <dbReference type="Proteomes" id="UP000676565"/>
    </source>
</evidence>
<dbReference type="RefSeq" id="WP_210654619.1">
    <property type="nucleotide sequence ID" value="NZ_JAGKQQ010000001.1"/>
</dbReference>
<protein>
    <submittedName>
        <fullName evidence="1">Uncharacterized protein</fullName>
    </submittedName>
</protein>
<accession>A0ABS5BS02</accession>
<keyword evidence="2" id="KW-1185">Reference proteome</keyword>
<evidence type="ECO:0000313" key="1">
    <source>
        <dbReference type="EMBL" id="MBP3956468.1"/>
    </source>
</evidence>
<dbReference type="Proteomes" id="UP000676565">
    <property type="component" value="Unassembled WGS sequence"/>
</dbReference>
<name>A0ABS5BS02_9BACT</name>
<organism evidence="1 2">
    <name type="scientific">Gemmata palustris</name>
    <dbReference type="NCBI Taxonomy" id="2822762"/>
    <lineage>
        <taxon>Bacteria</taxon>
        <taxon>Pseudomonadati</taxon>
        <taxon>Planctomycetota</taxon>
        <taxon>Planctomycetia</taxon>
        <taxon>Gemmatales</taxon>
        <taxon>Gemmataceae</taxon>
        <taxon>Gemmata</taxon>
    </lineage>
</organism>
<comment type="caution">
    <text evidence="1">The sequence shown here is derived from an EMBL/GenBank/DDBJ whole genome shotgun (WGS) entry which is preliminary data.</text>
</comment>
<reference evidence="1 2" key="1">
    <citation type="submission" date="2021-04" db="EMBL/GenBank/DDBJ databases">
        <authorList>
            <person name="Ivanova A."/>
        </authorList>
    </citation>
    <scope>NUCLEOTIDE SEQUENCE [LARGE SCALE GENOMIC DNA]</scope>
    <source>
        <strain evidence="1 2">G18</strain>
    </source>
</reference>
<proteinExistence type="predicted"/>